<gene>
    <name evidence="1" type="ORF">HWA77_22195</name>
</gene>
<sequence>MGFFDSLVSAGRSALKSASDAMDKKIVDSWVKASNLDRPRLSQIIHNSIEVWEKDRIFKLNFLLALAAYHQYGSGSINMPEELKDNVVHRARSLATKFELSDDYEEIKLVKAFQSLVKIYQ</sequence>
<proteinExistence type="predicted"/>
<dbReference type="Proteomes" id="UP000533429">
    <property type="component" value="Unassembled WGS sequence"/>
</dbReference>
<dbReference type="EMBL" id="JABXOR010001433">
    <property type="protein sequence ID" value="NVP02924.1"/>
    <property type="molecule type" value="Genomic_DNA"/>
</dbReference>
<evidence type="ECO:0000313" key="1">
    <source>
        <dbReference type="EMBL" id="NVP02924.1"/>
    </source>
</evidence>
<protein>
    <submittedName>
        <fullName evidence="1">Uncharacterized protein</fullName>
    </submittedName>
</protein>
<dbReference type="AlphaFoldDB" id="A0A850QYR1"/>
<evidence type="ECO:0000313" key="2">
    <source>
        <dbReference type="Proteomes" id="UP000533429"/>
    </source>
</evidence>
<name>A0A850QYR1_PHODD</name>
<organism evidence="1 2">
    <name type="scientific">Photobacterium damselae subsp. damselae</name>
    <name type="common">Listonella damsela</name>
    <dbReference type="NCBI Taxonomy" id="85581"/>
    <lineage>
        <taxon>Bacteria</taxon>
        <taxon>Pseudomonadati</taxon>
        <taxon>Pseudomonadota</taxon>
        <taxon>Gammaproteobacteria</taxon>
        <taxon>Vibrionales</taxon>
        <taxon>Vibrionaceae</taxon>
        <taxon>Photobacterium</taxon>
    </lineage>
</organism>
<accession>A0A850QYR1</accession>
<comment type="caution">
    <text evidence="1">The sequence shown here is derived from an EMBL/GenBank/DDBJ whole genome shotgun (WGS) entry which is preliminary data.</text>
</comment>
<reference evidence="1 2" key="1">
    <citation type="submission" date="2020-06" db="EMBL/GenBank/DDBJ databases">
        <title>Photobacterium damselae subsp. damselae comparative genomics.</title>
        <authorList>
            <person name="Osorio C.R."/>
        </authorList>
    </citation>
    <scope>NUCLEOTIDE SEQUENCE [LARGE SCALE GENOMIC DNA]</scope>
    <source>
        <strain evidence="1 2">TW250/03</strain>
    </source>
</reference>